<organism evidence="1 2">
    <name type="scientific">Marchantia polymorpha subsp. ruderalis</name>
    <dbReference type="NCBI Taxonomy" id="1480154"/>
    <lineage>
        <taxon>Eukaryota</taxon>
        <taxon>Viridiplantae</taxon>
        <taxon>Streptophyta</taxon>
        <taxon>Embryophyta</taxon>
        <taxon>Marchantiophyta</taxon>
        <taxon>Marchantiopsida</taxon>
        <taxon>Marchantiidae</taxon>
        <taxon>Marchantiales</taxon>
        <taxon>Marchantiaceae</taxon>
        <taxon>Marchantia</taxon>
    </lineage>
</organism>
<keyword evidence="2" id="KW-1185">Reference proteome</keyword>
<dbReference type="Proteomes" id="UP000077202">
    <property type="component" value="Unassembled WGS sequence"/>
</dbReference>
<dbReference type="Gene3D" id="1.10.10.1070">
    <property type="entry name" value="Zinc finger, BED domain-containing"/>
    <property type="match status" value="1"/>
</dbReference>
<accession>A0A176WAT3</accession>
<dbReference type="EMBL" id="LVLJ01001452">
    <property type="protein sequence ID" value="OAE29542.1"/>
    <property type="molecule type" value="Genomic_DNA"/>
</dbReference>
<dbReference type="AlphaFoldDB" id="A0A176WAT3"/>
<proteinExistence type="predicted"/>
<protein>
    <submittedName>
        <fullName evidence="1">Uncharacterized protein</fullName>
    </submittedName>
</protein>
<dbReference type="SUPFAM" id="SSF140996">
    <property type="entry name" value="Hermes dimerisation domain"/>
    <property type="match status" value="1"/>
</dbReference>
<name>A0A176WAT3_MARPO</name>
<reference evidence="1" key="1">
    <citation type="submission" date="2016-03" db="EMBL/GenBank/DDBJ databases">
        <title>Mechanisms controlling the formation of the plant cell surface in tip-growing cells are functionally conserved among land plants.</title>
        <authorList>
            <person name="Honkanen S."/>
            <person name="Jones V.A."/>
            <person name="Morieri G."/>
            <person name="Champion C."/>
            <person name="Hetherington A.J."/>
            <person name="Kelly S."/>
            <person name="Saint-Marcoux D."/>
            <person name="Proust H."/>
            <person name="Prescott H."/>
            <person name="Dolan L."/>
        </authorList>
    </citation>
    <scope>NUCLEOTIDE SEQUENCE [LARGE SCALE GENOMIC DNA]</scope>
    <source>
        <tissue evidence="1">Whole gametophyte</tissue>
    </source>
</reference>
<sequence>MCVEYICPFHMVKGSGFKAYTQTILDIGVNFLRGLNVVELLHAPITVSHNNNNQAAQEHKTLSIEILKHVKTGIKMTSTTDIWTDDINKTSFVSLVVVLTVKKLVKIAHIDEELLLELITFLQSFEEAILTMEVFKQPMFQRMCYFRHSLLLHCDLITEDVYYTASDGINSKIAKDLEHILAIKPIIRHLIEEKFII</sequence>
<evidence type="ECO:0000313" key="2">
    <source>
        <dbReference type="Proteomes" id="UP000077202"/>
    </source>
</evidence>
<gene>
    <name evidence="1" type="ORF">AXG93_4459s1000</name>
</gene>
<evidence type="ECO:0000313" key="1">
    <source>
        <dbReference type="EMBL" id="OAE29542.1"/>
    </source>
</evidence>
<comment type="caution">
    <text evidence="1">The sequence shown here is derived from an EMBL/GenBank/DDBJ whole genome shotgun (WGS) entry which is preliminary data.</text>
</comment>